<evidence type="ECO:0000313" key="2">
    <source>
        <dbReference type="EMBL" id="GBM88605.1"/>
    </source>
</evidence>
<evidence type="ECO:0000313" key="3">
    <source>
        <dbReference type="Proteomes" id="UP000499080"/>
    </source>
</evidence>
<keyword evidence="3" id="KW-1185">Reference proteome</keyword>
<dbReference type="InterPro" id="IPR004875">
    <property type="entry name" value="DDE_SF_endonuclease_dom"/>
</dbReference>
<proteinExistence type="predicted"/>
<feature type="non-terminal residue" evidence="2">
    <location>
        <position position="1"/>
    </location>
</feature>
<reference evidence="2 3" key="1">
    <citation type="journal article" date="2019" name="Sci. Rep.">
        <title>Orb-weaving spider Araneus ventricosus genome elucidates the spidroin gene catalogue.</title>
        <authorList>
            <person name="Kono N."/>
            <person name="Nakamura H."/>
            <person name="Ohtoshi R."/>
            <person name="Moran D.A.P."/>
            <person name="Shinohara A."/>
            <person name="Yoshida Y."/>
            <person name="Fujiwara M."/>
            <person name="Mori M."/>
            <person name="Tomita M."/>
            <person name="Arakawa K."/>
        </authorList>
    </citation>
    <scope>NUCLEOTIDE SEQUENCE [LARGE SCALE GENOMIC DNA]</scope>
</reference>
<dbReference type="AlphaFoldDB" id="A0A4Y2JFE7"/>
<organism evidence="2 3">
    <name type="scientific">Araneus ventricosus</name>
    <name type="common">Orbweaver spider</name>
    <name type="synonym">Epeira ventricosa</name>
    <dbReference type="NCBI Taxonomy" id="182803"/>
    <lineage>
        <taxon>Eukaryota</taxon>
        <taxon>Metazoa</taxon>
        <taxon>Ecdysozoa</taxon>
        <taxon>Arthropoda</taxon>
        <taxon>Chelicerata</taxon>
        <taxon>Arachnida</taxon>
        <taxon>Araneae</taxon>
        <taxon>Araneomorphae</taxon>
        <taxon>Entelegynae</taxon>
        <taxon>Araneoidea</taxon>
        <taxon>Araneidae</taxon>
        <taxon>Araneus</taxon>
    </lineage>
</organism>
<dbReference type="Pfam" id="PF03184">
    <property type="entry name" value="DDE_1"/>
    <property type="match status" value="1"/>
</dbReference>
<name>A0A4Y2JFE7_ARAVE</name>
<accession>A0A4Y2JFE7</accession>
<evidence type="ECO:0000259" key="1">
    <source>
        <dbReference type="Pfam" id="PF03184"/>
    </source>
</evidence>
<dbReference type="GO" id="GO:0003676">
    <property type="term" value="F:nucleic acid binding"/>
    <property type="evidence" value="ECO:0007669"/>
    <property type="project" value="InterPro"/>
</dbReference>
<sequence>DPVLLLVDNHTSHCSLPAVLFCRDNHITFLTLPPHASHVLQALAKCFFAPLKTLYSSKTEKWLIQNPGKVITLYKFSGIFQEAYSDTTRVQLAGKAFRVAGIEPNNPHIISEDCYSPSLVTLAPLDNDCTVAVAPEENEVSSSISQIDVSIQSILPLPRHEQRGVKGKENLKNLRS</sequence>
<gene>
    <name evidence="2" type="ORF">AVEN_27139-2_1</name>
</gene>
<feature type="domain" description="DDE-1" evidence="1">
    <location>
        <begin position="3"/>
        <end position="67"/>
    </location>
</feature>
<protein>
    <recommendedName>
        <fullName evidence="1">DDE-1 domain-containing protein</fullName>
    </recommendedName>
</protein>
<dbReference type="OrthoDB" id="78733at2759"/>
<dbReference type="EMBL" id="BGPR01003477">
    <property type="protein sequence ID" value="GBM88605.1"/>
    <property type="molecule type" value="Genomic_DNA"/>
</dbReference>
<comment type="caution">
    <text evidence="2">The sequence shown here is derived from an EMBL/GenBank/DDBJ whole genome shotgun (WGS) entry which is preliminary data.</text>
</comment>
<dbReference type="Proteomes" id="UP000499080">
    <property type="component" value="Unassembled WGS sequence"/>
</dbReference>